<keyword evidence="3" id="KW-1185">Reference proteome</keyword>
<organism evidence="2 3">
    <name type="scientific">Sporormia fimetaria CBS 119925</name>
    <dbReference type="NCBI Taxonomy" id="1340428"/>
    <lineage>
        <taxon>Eukaryota</taxon>
        <taxon>Fungi</taxon>
        <taxon>Dikarya</taxon>
        <taxon>Ascomycota</taxon>
        <taxon>Pezizomycotina</taxon>
        <taxon>Dothideomycetes</taxon>
        <taxon>Pleosporomycetidae</taxon>
        <taxon>Pleosporales</taxon>
        <taxon>Sporormiaceae</taxon>
        <taxon>Sporormia</taxon>
    </lineage>
</organism>
<evidence type="ECO:0000313" key="2">
    <source>
        <dbReference type="EMBL" id="KAF2750378.1"/>
    </source>
</evidence>
<gene>
    <name evidence="2" type="ORF">M011DRAFT_465144</name>
</gene>
<dbReference type="OrthoDB" id="3793161at2759"/>
<dbReference type="EMBL" id="MU006564">
    <property type="protein sequence ID" value="KAF2750378.1"/>
    <property type="molecule type" value="Genomic_DNA"/>
</dbReference>
<evidence type="ECO:0000256" key="1">
    <source>
        <dbReference type="SAM" id="MobiDB-lite"/>
    </source>
</evidence>
<dbReference type="AlphaFoldDB" id="A0A6A6VIC6"/>
<sequence>MCQILIQHYACIHYKPICITPCLRVLSTIERPSSSPGPYLRIRTRSISPASPTSLISPQDDHLKPLPLPPTSRTLSPANPPEWLTLLASYDPDIQYCPTFLPNDLPNSSWPCLKCYMLPEWTEYRRAWARRYVSTHPHEQHDSRPVEERSGIAAIPERVGLINVVREMDRMDTVRGASEDVRARHGREEEGGAKEGGGEEG</sequence>
<accession>A0A6A6VIC6</accession>
<protein>
    <submittedName>
        <fullName evidence="2">Uncharacterized protein</fullName>
    </submittedName>
</protein>
<reference evidence="2" key="1">
    <citation type="journal article" date="2020" name="Stud. Mycol.">
        <title>101 Dothideomycetes genomes: a test case for predicting lifestyles and emergence of pathogens.</title>
        <authorList>
            <person name="Haridas S."/>
            <person name="Albert R."/>
            <person name="Binder M."/>
            <person name="Bloem J."/>
            <person name="Labutti K."/>
            <person name="Salamov A."/>
            <person name="Andreopoulos B."/>
            <person name="Baker S."/>
            <person name="Barry K."/>
            <person name="Bills G."/>
            <person name="Bluhm B."/>
            <person name="Cannon C."/>
            <person name="Castanera R."/>
            <person name="Culley D."/>
            <person name="Daum C."/>
            <person name="Ezra D."/>
            <person name="Gonzalez J."/>
            <person name="Henrissat B."/>
            <person name="Kuo A."/>
            <person name="Liang C."/>
            <person name="Lipzen A."/>
            <person name="Lutzoni F."/>
            <person name="Magnuson J."/>
            <person name="Mondo S."/>
            <person name="Nolan M."/>
            <person name="Ohm R."/>
            <person name="Pangilinan J."/>
            <person name="Park H.-J."/>
            <person name="Ramirez L."/>
            <person name="Alfaro M."/>
            <person name="Sun H."/>
            <person name="Tritt A."/>
            <person name="Yoshinaga Y."/>
            <person name="Zwiers L.-H."/>
            <person name="Turgeon B."/>
            <person name="Goodwin S."/>
            <person name="Spatafora J."/>
            <person name="Crous P."/>
            <person name="Grigoriev I."/>
        </authorList>
    </citation>
    <scope>NUCLEOTIDE SEQUENCE</scope>
    <source>
        <strain evidence="2">CBS 119925</strain>
    </source>
</reference>
<feature type="region of interest" description="Disordered" evidence="1">
    <location>
        <begin position="173"/>
        <end position="201"/>
    </location>
</feature>
<evidence type="ECO:0000313" key="3">
    <source>
        <dbReference type="Proteomes" id="UP000799440"/>
    </source>
</evidence>
<dbReference type="Proteomes" id="UP000799440">
    <property type="component" value="Unassembled WGS sequence"/>
</dbReference>
<feature type="region of interest" description="Disordered" evidence="1">
    <location>
        <begin position="50"/>
        <end position="75"/>
    </location>
</feature>
<proteinExistence type="predicted"/>
<name>A0A6A6VIC6_9PLEO</name>